<accession>A0A1U7N6T1</accession>
<name>A0A1U7N6T1_9CYAN</name>
<gene>
    <name evidence="1" type="ORF">BJP37_24050</name>
</gene>
<proteinExistence type="predicted"/>
<sequence>MVYQSTECMKEQSSPEISWMQETVQMLCKEWKRNIFRSRRPQRVLANFTNRGNSNLEVKITTKKQTEPLTRKINAGAPFVEELDQVTSIELIPSRIDNQPETAVLILDSILFYAEEQTQPFPTLVGFLPTACVENEVSRQPDSSTDCLWVPDLIWQSGIRRNISLEIEATGNHDLRVELEGPVGIFQVFNVSAAPALPQFRKLTGDFEGIVSVRVQCEKSPVNSCSACTYKYKICYPRQFGFVSPN</sequence>
<dbReference type="Proteomes" id="UP000186657">
    <property type="component" value="Unassembled WGS sequence"/>
</dbReference>
<keyword evidence="2" id="KW-1185">Reference proteome</keyword>
<evidence type="ECO:0000313" key="1">
    <source>
        <dbReference type="EMBL" id="OLT61635.1"/>
    </source>
</evidence>
<dbReference type="RefSeq" id="WP_075902919.1">
    <property type="nucleotide sequence ID" value="NZ_MKZS01000001.1"/>
</dbReference>
<dbReference type="EMBL" id="MKZS01000001">
    <property type="protein sequence ID" value="OLT61635.1"/>
    <property type="molecule type" value="Genomic_DNA"/>
</dbReference>
<organism evidence="1 2">
    <name type="scientific">Moorena bouillonii PNG</name>
    <dbReference type="NCBI Taxonomy" id="568701"/>
    <lineage>
        <taxon>Bacteria</taxon>
        <taxon>Bacillati</taxon>
        <taxon>Cyanobacteriota</taxon>
        <taxon>Cyanophyceae</taxon>
        <taxon>Coleofasciculales</taxon>
        <taxon>Coleofasciculaceae</taxon>
        <taxon>Moorena</taxon>
    </lineage>
</organism>
<comment type="caution">
    <text evidence="1">The sequence shown here is derived from an EMBL/GenBank/DDBJ whole genome shotgun (WGS) entry which is preliminary data.</text>
</comment>
<protein>
    <submittedName>
        <fullName evidence="1">Uncharacterized protein</fullName>
    </submittedName>
</protein>
<evidence type="ECO:0000313" key="2">
    <source>
        <dbReference type="Proteomes" id="UP000186657"/>
    </source>
</evidence>
<reference evidence="1 2" key="1">
    <citation type="submission" date="2016-10" db="EMBL/GenBank/DDBJ databases">
        <title>Comparative genomics uncovers the prolific and rare metabolic potential of the cyanobacterial genus Moorea.</title>
        <authorList>
            <person name="Leao T."/>
            <person name="Castelao G."/>
            <person name="Korobeynikov A."/>
            <person name="Monroe E.A."/>
            <person name="Podell S."/>
            <person name="Glukhov E."/>
            <person name="Allen E."/>
            <person name="Gerwick W.H."/>
            <person name="Gerwick L."/>
        </authorList>
    </citation>
    <scope>NUCLEOTIDE SEQUENCE [LARGE SCALE GENOMIC DNA]</scope>
    <source>
        <strain evidence="1 2">PNG5-198</strain>
    </source>
</reference>
<dbReference type="AlphaFoldDB" id="A0A1U7N6T1"/>